<dbReference type="Gene3D" id="1.25.40.10">
    <property type="entry name" value="Tetratricopeptide repeat domain"/>
    <property type="match status" value="1"/>
</dbReference>
<evidence type="ECO:0000313" key="4">
    <source>
        <dbReference type="Proteomes" id="UP000182836"/>
    </source>
</evidence>
<sequence>MPQDDKENVILFPGFAQQNLREAREAAEEERYAQALEYVQEILRLAPDHPEALLTTADILTRAGRLEEALPLLTQMWEEQAGDVAETFRAYLGLLLKLEDFERIQSLLAQATEMKELTPFMPEIKAIQETFQMVETQREQWEEEERFSRQTALQKAELDPSYVSRLYEKLEGGTFEEQLGAIEQLKYIQSPETISVLREYLMLVYPDPMLKTFALRALKKMGETGPIFLYKFDQKFETKIEDVPLYDEEMPEGERNVLERLSTIAYERDASFISFAFQLWMEYLFAMYPLHPNVDTPDEWAAALHYGVSRLLRMEQSKQEIAKLYQVSSFQIQRNYQSLSEVLHLESRTQDI</sequence>
<dbReference type="Proteomes" id="UP000037269">
    <property type="component" value="Unassembled WGS sequence"/>
</dbReference>
<evidence type="ECO:0000313" key="1">
    <source>
        <dbReference type="EMBL" id="KON95056.1"/>
    </source>
</evidence>
<dbReference type="EMBL" id="LGUG01000004">
    <property type="protein sequence ID" value="KON95056.1"/>
    <property type="molecule type" value="Genomic_DNA"/>
</dbReference>
<dbReference type="PATRIC" id="fig|47500.8.peg.2333"/>
<evidence type="ECO:0000313" key="3">
    <source>
        <dbReference type="Proteomes" id="UP000037269"/>
    </source>
</evidence>
<organism evidence="1 3">
    <name type="scientific">Aneurinibacillus migulanus</name>
    <name type="common">Bacillus migulanus</name>
    <dbReference type="NCBI Taxonomy" id="47500"/>
    <lineage>
        <taxon>Bacteria</taxon>
        <taxon>Bacillati</taxon>
        <taxon>Bacillota</taxon>
        <taxon>Bacilli</taxon>
        <taxon>Bacillales</taxon>
        <taxon>Paenibacillaceae</taxon>
        <taxon>Aneurinibacillus group</taxon>
        <taxon>Aneurinibacillus</taxon>
    </lineage>
</organism>
<gene>
    <name evidence="1" type="ORF">AF333_05735</name>
    <name evidence="2" type="ORF">SAMN04487909_11791</name>
</gene>
<dbReference type="SUPFAM" id="SSF48452">
    <property type="entry name" value="TPR-like"/>
    <property type="match status" value="1"/>
</dbReference>
<evidence type="ECO:0000313" key="2">
    <source>
        <dbReference type="EMBL" id="SDJ42128.1"/>
    </source>
</evidence>
<accession>A0A0D1XKL6</accession>
<reference evidence="1 3" key="1">
    <citation type="submission" date="2015-07" db="EMBL/GenBank/DDBJ databases">
        <title>Fjat-14205 dsm 2895.</title>
        <authorList>
            <person name="Liu B."/>
            <person name="Wang J."/>
            <person name="Zhu Y."/>
            <person name="Liu G."/>
            <person name="Chen Q."/>
            <person name="Chen Z."/>
            <person name="Lan J."/>
            <person name="Che J."/>
            <person name="Ge C."/>
            <person name="Shi H."/>
            <person name="Pan Z."/>
            <person name="Liu X."/>
        </authorList>
    </citation>
    <scope>NUCLEOTIDE SEQUENCE [LARGE SCALE GENOMIC DNA]</scope>
    <source>
        <strain evidence="1 3">DSM 2895</strain>
    </source>
</reference>
<dbReference type="EMBL" id="FNED01000017">
    <property type="protein sequence ID" value="SDJ42128.1"/>
    <property type="molecule type" value="Genomic_DNA"/>
</dbReference>
<keyword evidence="3" id="KW-1185">Reference proteome</keyword>
<proteinExistence type="predicted"/>
<dbReference type="InterPro" id="IPR011030">
    <property type="entry name" value="Lipovitellin_superhlx_dom"/>
</dbReference>
<dbReference type="Pfam" id="PF14559">
    <property type="entry name" value="TPR_19"/>
    <property type="match status" value="1"/>
</dbReference>
<dbReference type="OrthoDB" id="2677436at2"/>
<protein>
    <submittedName>
        <fullName evidence="2">Tetratricopeptide repeat-containing protein</fullName>
    </submittedName>
</protein>
<name>A0A0D1XKL6_ANEMI</name>
<dbReference type="STRING" id="47500.AF333_05735"/>
<dbReference type="AlphaFoldDB" id="A0A0D1XKL6"/>
<dbReference type="GeneID" id="42304703"/>
<reference evidence="2 4" key="2">
    <citation type="submission" date="2016-10" db="EMBL/GenBank/DDBJ databases">
        <authorList>
            <person name="de Groot N.N."/>
        </authorList>
    </citation>
    <scope>NUCLEOTIDE SEQUENCE [LARGE SCALE GENOMIC DNA]</scope>
    <source>
        <strain evidence="2 4">DSM 2895</strain>
    </source>
</reference>
<dbReference type="RefSeq" id="WP_043067293.1">
    <property type="nucleotide sequence ID" value="NZ_BJOA01000034.1"/>
</dbReference>
<dbReference type="SUPFAM" id="SSF48431">
    <property type="entry name" value="Lipovitellin-phosvitin complex, superhelical domain"/>
    <property type="match status" value="1"/>
</dbReference>
<dbReference type="InterPro" id="IPR011990">
    <property type="entry name" value="TPR-like_helical_dom_sf"/>
</dbReference>
<dbReference type="Proteomes" id="UP000182836">
    <property type="component" value="Unassembled WGS sequence"/>
</dbReference>